<evidence type="ECO:0000256" key="4">
    <source>
        <dbReference type="PIRSR" id="PIRSR000915-3"/>
    </source>
</evidence>
<protein>
    <recommendedName>
        <fullName evidence="1">Acid sugar phosphatase</fullName>
        <ecNumber evidence="1">3.1.3.-</ecNumber>
    </recommendedName>
</protein>
<dbReference type="Pfam" id="PF13344">
    <property type="entry name" value="Hydrolase_6"/>
    <property type="match status" value="1"/>
</dbReference>
<dbReference type="AlphaFoldDB" id="B0MH71"/>
<feature type="binding site" evidence="3">
    <location>
        <position position="192"/>
    </location>
    <ligand>
        <name>substrate</name>
    </ligand>
</feature>
<dbReference type="GO" id="GO:0005737">
    <property type="term" value="C:cytoplasm"/>
    <property type="evidence" value="ECO:0007669"/>
    <property type="project" value="TreeGrafter"/>
</dbReference>
<dbReference type="Pfam" id="PF13242">
    <property type="entry name" value="Hydrolase_like"/>
    <property type="match status" value="1"/>
</dbReference>
<feature type="active site" description="Nucleophile" evidence="2">
    <location>
        <position position="20"/>
    </location>
</feature>
<comment type="caution">
    <text evidence="5">The sequence shown here is derived from an EMBL/GenBank/DDBJ whole genome shotgun (WGS) entry which is preliminary data.</text>
</comment>
<feature type="binding site" evidence="4">
    <location>
        <position position="20"/>
    </location>
    <ligand>
        <name>Mg(2+)</name>
        <dbReference type="ChEBI" id="CHEBI:18420"/>
    </ligand>
</feature>
<keyword evidence="1 4" id="KW-0479">Metal-binding</keyword>
<dbReference type="GO" id="GO:0046872">
    <property type="term" value="F:metal ion binding"/>
    <property type="evidence" value="ECO:0007669"/>
    <property type="project" value="UniProtKB-KW"/>
</dbReference>
<dbReference type="Proteomes" id="UP000004935">
    <property type="component" value="Unassembled WGS sequence"/>
</dbReference>
<evidence type="ECO:0000256" key="2">
    <source>
        <dbReference type="PIRSR" id="PIRSR000915-1"/>
    </source>
</evidence>
<name>B0MH71_ANACD</name>
<evidence type="ECO:0000256" key="1">
    <source>
        <dbReference type="PIRNR" id="PIRNR000915"/>
    </source>
</evidence>
<dbReference type="EC" id="3.1.3.-" evidence="1"/>
<feature type="binding site" evidence="4">
    <location>
        <position position="22"/>
    </location>
    <ligand>
        <name>Mg(2+)</name>
        <dbReference type="ChEBI" id="CHEBI:18420"/>
    </ligand>
</feature>
<keyword evidence="5" id="KW-0378">Hydrolase</keyword>
<dbReference type="eggNOG" id="COG0647">
    <property type="taxonomic scope" value="Bacteria"/>
</dbReference>
<evidence type="ECO:0000256" key="3">
    <source>
        <dbReference type="PIRSR" id="PIRSR000915-2"/>
    </source>
</evidence>
<evidence type="ECO:0000313" key="6">
    <source>
        <dbReference type="Proteomes" id="UP000004935"/>
    </source>
</evidence>
<dbReference type="EMBL" id="ABAX03000024">
    <property type="protein sequence ID" value="EDR96210.1"/>
    <property type="molecule type" value="Genomic_DNA"/>
</dbReference>
<reference evidence="5" key="2">
    <citation type="submission" date="2013-11" db="EMBL/GenBank/DDBJ databases">
        <title>Draft genome sequence of Anaerostipes caccae (DSM 14662).</title>
        <authorList>
            <person name="Sudarsanam P."/>
            <person name="Ley R."/>
            <person name="Guruge J."/>
            <person name="Turnbaugh P.J."/>
            <person name="Mahowald M."/>
            <person name="Liep D."/>
            <person name="Gordon J."/>
        </authorList>
    </citation>
    <scope>NUCLEOTIDE SEQUENCE</scope>
    <source>
        <strain evidence="5">DSM 14662</strain>
    </source>
</reference>
<dbReference type="STRING" id="411490.ANACAC_02833"/>
<keyword evidence="1 4" id="KW-0460">Magnesium</keyword>
<feature type="active site" description="Proton donor" evidence="2">
    <location>
        <position position="22"/>
    </location>
</feature>
<dbReference type="InterPro" id="IPR006357">
    <property type="entry name" value="HAD-SF_hydro_IIA"/>
</dbReference>
<dbReference type="InterPro" id="IPR036412">
    <property type="entry name" value="HAD-like_sf"/>
</dbReference>
<dbReference type="SUPFAM" id="SSF56784">
    <property type="entry name" value="HAD-like"/>
    <property type="match status" value="1"/>
</dbReference>
<dbReference type="RefSeq" id="WP_006568145.1">
    <property type="nucleotide sequence ID" value="NZ_AP023027.1"/>
</dbReference>
<evidence type="ECO:0000313" key="5">
    <source>
        <dbReference type="EMBL" id="EDR96210.1"/>
    </source>
</evidence>
<comment type="cofactor">
    <cofactor evidence="4">
        <name>Mg(2+)</name>
        <dbReference type="ChEBI" id="CHEBI:18420"/>
    </cofactor>
    <text evidence="4">Divalent metal ions. Mg(2+) is the most effective.</text>
</comment>
<keyword evidence="6" id="KW-1185">Reference proteome</keyword>
<dbReference type="PANTHER" id="PTHR19288:SF46">
    <property type="entry name" value="HALOACID DEHALOGENASE-LIKE HYDROLASE DOMAIN-CONTAINING PROTEIN 2"/>
    <property type="match status" value="1"/>
</dbReference>
<sequence>MEMPESEDAMLENTKVFVLDMDGTIYLGRELFPFTKDFLSKVTETGRTFYFFTNNSSKSQQAYIEKLDFMEIKITKEQMMISSHVMIRFLMEEHHGKSVYVVGTPSLLEEFRKFGITLVQEDPDIVVLGFDTTLTYEKLSKACSFIRSGCLYYGINPDLNCPMEGGTFIPDCGSMAKLVEASTGRYPEFFGKPSRHTLDYIIRETGCRPEEIAIVGDRIYTDIAVADGSNVTSILVLSGESTMEDVEKSSVKPDLIVNDLSELTMHL</sequence>
<reference evidence="5" key="1">
    <citation type="submission" date="2007-11" db="EMBL/GenBank/DDBJ databases">
        <authorList>
            <person name="Fulton L."/>
            <person name="Clifton S."/>
            <person name="Fulton B."/>
            <person name="Xu J."/>
            <person name="Minx P."/>
            <person name="Pepin K.H."/>
            <person name="Johnson M."/>
            <person name="Thiruvilangam P."/>
            <person name="Bhonagiri V."/>
            <person name="Nash W.E."/>
            <person name="Mardis E.R."/>
            <person name="Wilson R.K."/>
        </authorList>
    </citation>
    <scope>NUCLEOTIDE SEQUENCE [LARGE SCALE GENOMIC DNA]</scope>
    <source>
        <strain evidence="5">DSM 14662</strain>
    </source>
</reference>
<dbReference type="PIRSF" id="PIRSF000915">
    <property type="entry name" value="PGP-type_phosphatase"/>
    <property type="match status" value="1"/>
</dbReference>
<dbReference type="PROSITE" id="PS01228">
    <property type="entry name" value="COF_1"/>
    <property type="match status" value="1"/>
</dbReference>
<comment type="similarity">
    <text evidence="1">Belongs to the HAD-like hydrolase superfamily. NagD family.</text>
</comment>
<proteinExistence type="inferred from homology"/>
<dbReference type="PANTHER" id="PTHR19288">
    <property type="entry name" value="4-NITROPHENYLPHOSPHATASE-RELATED"/>
    <property type="match status" value="1"/>
</dbReference>
<feature type="binding site" evidence="4">
    <location>
        <position position="217"/>
    </location>
    <ligand>
        <name>Mg(2+)</name>
        <dbReference type="ChEBI" id="CHEBI:18420"/>
    </ligand>
</feature>
<dbReference type="HOGENOM" id="CLU_043473_1_2_9"/>
<gene>
    <name evidence="5" type="ORF">ANACAC_02833</name>
</gene>
<accession>B0MH71</accession>
<dbReference type="InterPro" id="IPR023214">
    <property type="entry name" value="HAD_sf"/>
</dbReference>
<dbReference type="Gene3D" id="3.40.50.1000">
    <property type="entry name" value="HAD superfamily/HAD-like"/>
    <property type="match status" value="2"/>
</dbReference>
<organism evidence="5 6">
    <name type="scientific">Anaerostipes caccae (strain DSM 14662 / CCUG 47493 / JCM 13470 / NCIMB 13811 / L1-92)</name>
    <dbReference type="NCBI Taxonomy" id="411490"/>
    <lineage>
        <taxon>Bacteria</taxon>
        <taxon>Bacillati</taxon>
        <taxon>Bacillota</taxon>
        <taxon>Clostridia</taxon>
        <taxon>Lachnospirales</taxon>
        <taxon>Lachnospiraceae</taxon>
        <taxon>Anaerostipes</taxon>
    </lineage>
</organism>
<dbReference type="GO" id="GO:0016791">
    <property type="term" value="F:phosphatase activity"/>
    <property type="evidence" value="ECO:0007669"/>
    <property type="project" value="TreeGrafter"/>
</dbReference>
<comment type="function">
    <text evidence="1">Catalyzes the dephosphorylation of 2-6 carbon acid sugars in vitro.</text>
</comment>
<dbReference type="NCBIfam" id="TIGR01460">
    <property type="entry name" value="HAD-SF-IIA"/>
    <property type="match status" value="1"/>
</dbReference>